<evidence type="ECO:0000313" key="5">
    <source>
        <dbReference type="Proteomes" id="UP000085678"/>
    </source>
</evidence>
<feature type="signal peptide" evidence="3">
    <location>
        <begin position="1"/>
        <end position="22"/>
    </location>
</feature>
<dbReference type="InParanoid" id="A0A1S3K8A6"/>
<dbReference type="GeneID" id="106179676"/>
<accession>A0A1S3K8A6</accession>
<dbReference type="PROSITE" id="PS51257">
    <property type="entry name" value="PROKAR_LIPOPROTEIN"/>
    <property type="match status" value="1"/>
</dbReference>
<sequence length="146" mass="16453">MSRGRFGVVLVSLLVTLSTVSCQVPDCSSYVILNQRWRSLNFTRGTELHCDRDGWVTQWYRFSGAAGTKMPNLCDPTQHCGTHAPVWINGTYPAPEDGAVDRQACAHWPGDCCRWSMKVRVRNCGGVFLYYLPTTSDCWLAYCGEY</sequence>
<reference evidence="6" key="1">
    <citation type="submission" date="2025-08" db="UniProtKB">
        <authorList>
            <consortium name="RefSeq"/>
        </authorList>
    </citation>
    <scope>IDENTIFICATION</scope>
    <source>
        <tissue evidence="6">Gonads</tissue>
    </source>
</reference>
<organism evidence="5 6">
    <name type="scientific">Lingula anatina</name>
    <name type="common">Brachiopod</name>
    <name type="synonym">Lingula unguis</name>
    <dbReference type="NCBI Taxonomy" id="7574"/>
    <lineage>
        <taxon>Eukaryota</taxon>
        <taxon>Metazoa</taxon>
        <taxon>Spiralia</taxon>
        <taxon>Lophotrochozoa</taxon>
        <taxon>Brachiopoda</taxon>
        <taxon>Linguliformea</taxon>
        <taxon>Lingulata</taxon>
        <taxon>Lingulida</taxon>
        <taxon>Linguloidea</taxon>
        <taxon>Lingulidae</taxon>
        <taxon>Lingula</taxon>
    </lineage>
</organism>
<dbReference type="PANTHER" id="PTHR36191">
    <property type="entry name" value="ENDO/EXONUCLEASE/PHOSPHATASE DOMAIN-CONTAINING PROTEIN-RELATED"/>
    <property type="match status" value="1"/>
</dbReference>
<dbReference type="AlphaFoldDB" id="A0A1S3K8A6"/>
<feature type="domain" description="UMOD/GP2/OIT3-like D8C" evidence="4">
    <location>
        <begin position="66"/>
        <end position="143"/>
    </location>
</feature>
<keyword evidence="2" id="KW-1015">Disulfide bond</keyword>
<evidence type="ECO:0000259" key="4">
    <source>
        <dbReference type="Pfam" id="PF23283"/>
    </source>
</evidence>
<gene>
    <name evidence="6" type="primary">LOC106179676</name>
</gene>
<keyword evidence="5" id="KW-1185">Reference proteome</keyword>
<dbReference type="PANTHER" id="PTHR36191:SF4">
    <property type="entry name" value="VWFD DOMAIN-CONTAINING PROTEIN"/>
    <property type="match status" value="1"/>
</dbReference>
<keyword evidence="1 3" id="KW-0732">Signal</keyword>
<evidence type="ECO:0000256" key="2">
    <source>
        <dbReference type="ARBA" id="ARBA00023157"/>
    </source>
</evidence>
<protein>
    <submittedName>
        <fullName evidence="6">Oncoprotein-induced transcript 3 protein</fullName>
    </submittedName>
</protein>
<dbReference type="Pfam" id="PF23283">
    <property type="entry name" value="D8C_UMOD"/>
    <property type="match status" value="1"/>
</dbReference>
<dbReference type="Proteomes" id="UP000085678">
    <property type="component" value="Unplaced"/>
</dbReference>
<proteinExistence type="predicted"/>
<dbReference type="OrthoDB" id="10043005at2759"/>
<evidence type="ECO:0000256" key="3">
    <source>
        <dbReference type="SAM" id="SignalP"/>
    </source>
</evidence>
<dbReference type="RefSeq" id="XP_013418858.1">
    <property type="nucleotide sequence ID" value="XM_013563404.1"/>
</dbReference>
<dbReference type="KEGG" id="lak:106179676"/>
<dbReference type="InterPro" id="IPR057774">
    <property type="entry name" value="D8C_UMOD/GP2/OIT3-like"/>
</dbReference>
<evidence type="ECO:0000313" key="6">
    <source>
        <dbReference type="RefSeq" id="XP_013418858.1"/>
    </source>
</evidence>
<name>A0A1S3K8A6_LINAN</name>
<evidence type="ECO:0000256" key="1">
    <source>
        <dbReference type="ARBA" id="ARBA00022729"/>
    </source>
</evidence>
<dbReference type="STRING" id="7574.A0A1S3K8A6"/>
<feature type="chain" id="PRO_5010349818" evidence="3">
    <location>
        <begin position="23"/>
        <end position="146"/>
    </location>
</feature>